<dbReference type="Proteomes" id="UP000238322">
    <property type="component" value="Unassembled WGS sequence"/>
</dbReference>
<dbReference type="OrthoDB" id="180690at2"/>
<name>A0A2S8FCN2_9BACT</name>
<dbReference type="Gene3D" id="2.115.10.20">
    <property type="entry name" value="Glycosyl hydrolase domain, family 43"/>
    <property type="match status" value="2"/>
</dbReference>
<reference evidence="1 2" key="1">
    <citation type="submission" date="2018-02" db="EMBL/GenBank/DDBJ databases">
        <title>Comparative genomes isolates from brazilian mangrove.</title>
        <authorList>
            <person name="Araujo J.E."/>
            <person name="Taketani R.G."/>
            <person name="Silva M.C.P."/>
            <person name="Loureco M.V."/>
            <person name="Andreote F.D."/>
        </authorList>
    </citation>
    <scope>NUCLEOTIDE SEQUENCE [LARGE SCALE GENOMIC DNA]</scope>
    <source>
        <strain evidence="1 2">Hex-1 MGV</strain>
    </source>
</reference>
<comment type="caution">
    <text evidence="1">The sequence shown here is derived from an EMBL/GenBank/DDBJ whole genome shotgun (WGS) entry which is preliminary data.</text>
</comment>
<evidence type="ECO:0008006" key="3">
    <source>
        <dbReference type="Google" id="ProtNLM"/>
    </source>
</evidence>
<sequence>MVAAVGTTLSAEEPIELNGRRELFVDKALVESIDGSAEFVLHPPHDEGEVFQFDQPWEGLFCGYATMIHADGKYRLYYRGMPKAFSDGTTVESTCYAESTDGINWTRPELGLYEYDGSKDNNIILAQLAPFSHNFSPFYDDSPNADPKQRFKAIAGTKRTELHGFVSPDGIHWTKLQDEAIFKDPKGAYDSQNIAFWSEAEDCYVIYYRYFVNGRRSIARTTSKDFVNWTDPVYMSYSNTDSVTPRNHLYTNQTQPYFRAPHIYVATAARFMPGRRVLTPEQAEEVGVHASYFNDTADAVLMTSRGGGEYDCMFDEGFIRPGLALGNWVSRTNYPVLNVVQTGPDEMSLYVNQEYGQPSSNIHRYSMRLDGFASVKSRGEEGSITTKPFTFTGDKLAINFATSAAGSVKVEIQDADGNPLPGFTLDEAPDTIGNAIDRVVRWKEKGTDVSSLAGQPIRLKFVLDDADIFAFQFQK</sequence>
<dbReference type="SUPFAM" id="SSF75005">
    <property type="entry name" value="Arabinanase/levansucrase/invertase"/>
    <property type="match status" value="1"/>
</dbReference>
<proteinExistence type="predicted"/>
<accession>A0A2S8FCN2</accession>
<evidence type="ECO:0000313" key="2">
    <source>
        <dbReference type="Proteomes" id="UP000238322"/>
    </source>
</evidence>
<organism evidence="1 2">
    <name type="scientific">Blastopirellula marina</name>
    <dbReference type="NCBI Taxonomy" id="124"/>
    <lineage>
        <taxon>Bacteria</taxon>
        <taxon>Pseudomonadati</taxon>
        <taxon>Planctomycetota</taxon>
        <taxon>Planctomycetia</taxon>
        <taxon>Pirellulales</taxon>
        <taxon>Pirellulaceae</taxon>
        <taxon>Blastopirellula</taxon>
    </lineage>
</organism>
<dbReference type="InterPro" id="IPR023296">
    <property type="entry name" value="Glyco_hydro_beta-prop_sf"/>
</dbReference>
<gene>
    <name evidence="1" type="ORF">C5Y83_27050</name>
</gene>
<dbReference type="EMBL" id="PUHY01000015">
    <property type="protein sequence ID" value="PQO29890.1"/>
    <property type="molecule type" value="Genomic_DNA"/>
</dbReference>
<evidence type="ECO:0000313" key="1">
    <source>
        <dbReference type="EMBL" id="PQO29890.1"/>
    </source>
</evidence>
<dbReference type="AlphaFoldDB" id="A0A2S8FCN2"/>
<protein>
    <recommendedName>
        <fullName evidence="3">Glycosyl hydrolase family 32 N-terminal domain-containing protein</fullName>
    </recommendedName>
</protein>